<dbReference type="AlphaFoldDB" id="A0A821UGZ5"/>
<sequence>MLKTQYQSYVIDEMAKAAGVEVLRLPPYHCELNPIELVWADVKGYVARNNTTFKMVDVKKILQEGLNSITIEKWQNCISHVIKEELKFGGLDSQIDKTVDSFIINVSGETSDSYISSVHYL</sequence>
<evidence type="ECO:0000259" key="1">
    <source>
        <dbReference type="Pfam" id="PF13358"/>
    </source>
</evidence>
<accession>A0A821UGZ5</accession>
<dbReference type="Gene3D" id="3.30.420.10">
    <property type="entry name" value="Ribonuclease H-like superfamily/Ribonuclease H"/>
    <property type="match status" value="1"/>
</dbReference>
<name>A0A821UGZ5_9NEOP</name>
<reference evidence="2" key="1">
    <citation type="submission" date="2021-02" db="EMBL/GenBank/DDBJ databases">
        <authorList>
            <person name="Steward A R."/>
        </authorList>
    </citation>
    <scope>NUCLEOTIDE SEQUENCE</scope>
</reference>
<dbReference type="InterPro" id="IPR036397">
    <property type="entry name" value="RNaseH_sf"/>
</dbReference>
<dbReference type="OrthoDB" id="10039611at2759"/>
<gene>
    <name evidence="2" type="ORF">PMACD_LOCUS10375</name>
</gene>
<protein>
    <recommendedName>
        <fullName evidence="1">Tc1-like transposase DDE domain-containing protein</fullName>
    </recommendedName>
</protein>
<dbReference type="Proteomes" id="UP000663880">
    <property type="component" value="Unassembled WGS sequence"/>
</dbReference>
<dbReference type="EMBL" id="CAJOBZ010000031">
    <property type="protein sequence ID" value="CAF4890060.1"/>
    <property type="molecule type" value="Genomic_DNA"/>
</dbReference>
<organism evidence="2 3">
    <name type="scientific">Pieris macdunnoughi</name>
    <dbReference type="NCBI Taxonomy" id="345717"/>
    <lineage>
        <taxon>Eukaryota</taxon>
        <taxon>Metazoa</taxon>
        <taxon>Ecdysozoa</taxon>
        <taxon>Arthropoda</taxon>
        <taxon>Hexapoda</taxon>
        <taxon>Insecta</taxon>
        <taxon>Pterygota</taxon>
        <taxon>Neoptera</taxon>
        <taxon>Endopterygota</taxon>
        <taxon>Lepidoptera</taxon>
        <taxon>Glossata</taxon>
        <taxon>Ditrysia</taxon>
        <taxon>Papilionoidea</taxon>
        <taxon>Pieridae</taxon>
        <taxon>Pierinae</taxon>
        <taxon>Pieris</taxon>
    </lineage>
</organism>
<dbReference type="Pfam" id="PF13358">
    <property type="entry name" value="DDE_3"/>
    <property type="match status" value="1"/>
</dbReference>
<dbReference type="InterPro" id="IPR038717">
    <property type="entry name" value="Tc1-like_DDE_dom"/>
</dbReference>
<proteinExistence type="predicted"/>
<dbReference type="PANTHER" id="PTHR33939">
    <property type="entry name" value="PROTEIN CBG22215"/>
    <property type="match status" value="1"/>
</dbReference>
<dbReference type="PANTHER" id="PTHR33939:SF1">
    <property type="entry name" value="DUF4371 DOMAIN-CONTAINING PROTEIN"/>
    <property type="match status" value="1"/>
</dbReference>
<evidence type="ECO:0000313" key="2">
    <source>
        <dbReference type="EMBL" id="CAF4890060.1"/>
    </source>
</evidence>
<feature type="domain" description="Tc1-like transposase DDE" evidence="1">
    <location>
        <begin position="8"/>
        <end position="51"/>
    </location>
</feature>
<evidence type="ECO:0000313" key="3">
    <source>
        <dbReference type="Proteomes" id="UP000663880"/>
    </source>
</evidence>
<dbReference type="GO" id="GO:0003676">
    <property type="term" value="F:nucleic acid binding"/>
    <property type="evidence" value="ECO:0007669"/>
    <property type="project" value="InterPro"/>
</dbReference>
<keyword evidence="3" id="KW-1185">Reference proteome</keyword>
<comment type="caution">
    <text evidence="2">The sequence shown here is derived from an EMBL/GenBank/DDBJ whole genome shotgun (WGS) entry which is preliminary data.</text>
</comment>